<comment type="caution">
    <text evidence="1">The sequence shown here is derived from an EMBL/GenBank/DDBJ whole genome shotgun (WGS) entry which is preliminary data.</text>
</comment>
<name>A0A392S459_9FABA</name>
<organism evidence="1 2">
    <name type="scientific">Trifolium medium</name>
    <dbReference type="NCBI Taxonomy" id="97028"/>
    <lineage>
        <taxon>Eukaryota</taxon>
        <taxon>Viridiplantae</taxon>
        <taxon>Streptophyta</taxon>
        <taxon>Embryophyta</taxon>
        <taxon>Tracheophyta</taxon>
        <taxon>Spermatophyta</taxon>
        <taxon>Magnoliopsida</taxon>
        <taxon>eudicotyledons</taxon>
        <taxon>Gunneridae</taxon>
        <taxon>Pentapetalae</taxon>
        <taxon>rosids</taxon>
        <taxon>fabids</taxon>
        <taxon>Fabales</taxon>
        <taxon>Fabaceae</taxon>
        <taxon>Papilionoideae</taxon>
        <taxon>50 kb inversion clade</taxon>
        <taxon>NPAAA clade</taxon>
        <taxon>Hologalegina</taxon>
        <taxon>IRL clade</taxon>
        <taxon>Trifolieae</taxon>
        <taxon>Trifolium</taxon>
    </lineage>
</organism>
<dbReference type="AlphaFoldDB" id="A0A392S459"/>
<dbReference type="EMBL" id="LXQA010320770">
    <property type="protein sequence ID" value="MCI43681.1"/>
    <property type="molecule type" value="Genomic_DNA"/>
</dbReference>
<feature type="non-terminal residue" evidence="1">
    <location>
        <position position="80"/>
    </location>
</feature>
<accession>A0A392S459</accession>
<protein>
    <submittedName>
        <fullName evidence="1">Uncharacterized protein</fullName>
    </submittedName>
</protein>
<reference evidence="1 2" key="1">
    <citation type="journal article" date="2018" name="Front. Plant Sci.">
        <title>Red Clover (Trifolium pratense) and Zigzag Clover (T. medium) - A Picture of Genomic Similarities and Differences.</title>
        <authorList>
            <person name="Dluhosova J."/>
            <person name="Istvanek J."/>
            <person name="Nedelnik J."/>
            <person name="Repkova J."/>
        </authorList>
    </citation>
    <scope>NUCLEOTIDE SEQUENCE [LARGE SCALE GENOMIC DNA]</scope>
    <source>
        <strain evidence="2">cv. 10/8</strain>
        <tissue evidence="1">Leaf</tissue>
    </source>
</reference>
<sequence>MEDNGNGWKDHLIHQLFVPQEAQKILRIPLIDRAQDDTLTWDGTLDGNYTVKTGYTAIKDWEEHSSSNIASSSGTPNDIW</sequence>
<proteinExistence type="predicted"/>
<keyword evidence="2" id="KW-1185">Reference proteome</keyword>
<evidence type="ECO:0000313" key="2">
    <source>
        <dbReference type="Proteomes" id="UP000265520"/>
    </source>
</evidence>
<evidence type="ECO:0000313" key="1">
    <source>
        <dbReference type="EMBL" id="MCI43681.1"/>
    </source>
</evidence>
<dbReference type="Proteomes" id="UP000265520">
    <property type="component" value="Unassembled WGS sequence"/>
</dbReference>